<dbReference type="EC" id="2.1.1.223" evidence="6"/>
<feature type="domain" description="Methyltransferase small" evidence="7">
    <location>
        <begin position="37"/>
        <end position="128"/>
    </location>
</feature>
<dbReference type="GO" id="GO:0032259">
    <property type="term" value="P:methylation"/>
    <property type="evidence" value="ECO:0007669"/>
    <property type="project" value="UniProtKB-KW"/>
</dbReference>
<dbReference type="CDD" id="cd02440">
    <property type="entry name" value="AdoMet_MTases"/>
    <property type="match status" value="1"/>
</dbReference>
<dbReference type="GO" id="GO:0003676">
    <property type="term" value="F:nucleic acid binding"/>
    <property type="evidence" value="ECO:0007669"/>
    <property type="project" value="InterPro"/>
</dbReference>
<keyword evidence="5 6" id="KW-0819">tRNA processing</keyword>
<evidence type="ECO:0000259" key="7">
    <source>
        <dbReference type="Pfam" id="PF05175"/>
    </source>
</evidence>
<evidence type="ECO:0000256" key="2">
    <source>
        <dbReference type="ARBA" id="ARBA00022603"/>
    </source>
</evidence>
<dbReference type="Proteomes" id="UP000078406">
    <property type="component" value="Unassembled WGS sequence"/>
</dbReference>
<dbReference type="InterPro" id="IPR029063">
    <property type="entry name" value="SAM-dependent_MTases_sf"/>
</dbReference>
<name>A0A177Y572_9VIBR</name>
<dbReference type="PROSITE" id="PS00092">
    <property type="entry name" value="N6_MTASE"/>
    <property type="match status" value="1"/>
</dbReference>
<evidence type="ECO:0000256" key="3">
    <source>
        <dbReference type="ARBA" id="ARBA00022679"/>
    </source>
</evidence>
<dbReference type="HAMAP" id="MF_01872">
    <property type="entry name" value="tRNA_methyltr_YfiC"/>
    <property type="match status" value="1"/>
</dbReference>
<keyword evidence="2 6" id="KW-0489">Methyltransferase</keyword>
<proteinExistence type="inferred from homology"/>
<comment type="function">
    <text evidence="6">Specifically methylates the adenine in position 37 of tRNA(1)(Val) (anticodon cmo5UAC).</text>
</comment>
<organism evidence="8 9">
    <name type="scientific">Vibrio bivalvicida</name>
    <dbReference type="NCBI Taxonomy" id="1276888"/>
    <lineage>
        <taxon>Bacteria</taxon>
        <taxon>Pseudomonadati</taxon>
        <taxon>Pseudomonadota</taxon>
        <taxon>Gammaproteobacteria</taxon>
        <taxon>Vibrionales</taxon>
        <taxon>Vibrionaceae</taxon>
        <taxon>Vibrio</taxon>
        <taxon>Vibrio oreintalis group</taxon>
    </lineage>
</organism>
<dbReference type="InterPro" id="IPR050210">
    <property type="entry name" value="tRNA_Adenine-N(6)_MTase"/>
</dbReference>
<dbReference type="EMBL" id="LLEI02000013">
    <property type="protein sequence ID" value="OAJ96013.1"/>
    <property type="molecule type" value="Genomic_DNA"/>
</dbReference>
<evidence type="ECO:0000256" key="5">
    <source>
        <dbReference type="ARBA" id="ARBA00022694"/>
    </source>
</evidence>
<dbReference type="GO" id="GO:0016430">
    <property type="term" value="F:tRNA (adenine-N6)-methyltransferase activity"/>
    <property type="evidence" value="ECO:0007669"/>
    <property type="project" value="UniProtKB-UniRule"/>
</dbReference>
<dbReference type="AlphaFoldDB" id="A0A177Y572"/>
<dbReference type="GO" id="GO:0005737">
    <property type="term" value="C:cytoplasm"/>
    <property type="evidence" value="ECO:0007669"/>
    <property type="project" value="UniProtKB-SubCell"/>
</dbReference>
<dbReference type="SUPFAM" id="SSF53335">
    <property type="entry name" value="S-adenosyl-L-methionine-dependent methyltransferases"/>
    <property type="match status" value="1"/>
</dbReference>
<comment type="subcellular location">
    <subcellularLocation>
        <location evidence="6">Cytoplasm</location>
    </subcellularLocation>
</comment>
<evidence type="ECO:0000256" key="1">
    <source>
        <dbReference type="ARBA" id="ARBA00022490"/>
    </source>
</evidence>
<dbReference type="InterPro" id="IPR007848">
    <property type="entry name" value="Small_mtfrase_dom"/>
</dbReference>
<evidence type="ECO:0000313" key="9">
    <source>
        <dbReference type="Proteomes" id="UP000078406"/>
    </source>
</evidence>
<sequence length="235" mass="26647">MNKTKDFDFKQFTIYGGYSGMPVSTDGVLLGAWVELSKSAHLLDIGTGTGLLSLMCAQRHSSLIIEAIDIDVHAIEAAQVNFSRSSWQKRLALHQGDILQYKFTRQFDRIICNPPYFNSGEQARNATRATARHTGTFTHKALLLRCKQLLTNKGKASFVLPKLEGEQFVQLAKTQDWHVSRLCQIKATERKEVSRLLIELTKFPTATIRESLTIHTDQGYSDTFIELTKDFYLKM</sequence>
<dbReference type="InterPro" id="IPR002052">
    <property type="entry name" value="DNA_methylase_N6_adenine_CS"/>
</dbReference>
<comment type="catalytic activity">
    <reaction evidence="6">
        <text>adenosine(37) in tRNA1(Val) + S-adenosyl-L-methionine = N(6)-methyladenosine(37) in tRNA1(Val) + S-adenosyl-L-homocysteine + H(+)</text>
        <dbReference type="Rhea" id="RHEA:43160"/>
        <dbReference type="Rhea" id="RHEA-COMP:10369"/>
        <dbReference type="Rhea" id="RHEA-COMP:10370"/>
        <dbReference type="ChEBI" id="CHEBI:15378"/>
        <dbReference type="ChEBI" id="CHEBI:57856"/>
        <dbReference type="ChEBI" id="CHEBI:59789"/>
        <dbReference type="ChEBI" id="CHEBI:74411"/>
        <dbReference type="ChEBI" id="CHEBI:74449"/>
        <dbReference type="EC" id="2.1.1.223"/>
    </reaction>
</comment>
<dbReference type="InterPro" id="IPR022882">
    <property type="entry name" value="tRNA_adenine-N6_MeTrfase"/>
</dbReference>
<keyword evidence="1 6" id="KW-0963">Cytoplasm</keyword>
<accession>A0A177Y572</accession>
<comment type="caution">
    <text evidence="8">The sequence shown here is derived from an EMBL/GenBank/DDBJ whole genome shotgun (WGS) entry which is preliminary data.</text>
</comment>
<keyword evidence="4 6" id="KW-0949">S-adenosyl-L-methionine</keyword>
<dbReference type="PANTHER" id="PTHR47739">
    <property type="entry name" value="TRNA1(VAL) (ADENINE(37)-N6)-METHYLTRANSFERASE"/>
    <property type="match status" value="1"/>
</dbReference>
<evidence type="ECO:0000256" key="4">
    <source>
        <dbReference type="ARBA" id="ARBA00022691"/>
    </source>
</evidence>
<dbReference type="Gene3D" id="3.40.50.150">
    <property type="entry name" value="Vaccinia Virus protein VP39"/>
    <property type="match status" value="1"/>
</dbReference>
<dbReference type="Pfam" id="PF05175">
    <property type="entry name" value="MTS"/>
    <property type="match status" value="1"/>
</dbReference>
<dbReference type="GO" id="GO:0008033">
    <property type="term" value="P:tRNA processing"/>
    <property type="evidence" value="ECO:0007669"/>
    <property type="project" value="UniProtKB-UniRule"/>
</dbReference>
<protein>
    <recommendedName>
        <fullName evidence="6">tRNA1(Val) (adenine(37)-N6)-methyltransferase</fullName>
        <ecNumber evidence="6">2.1.1.223</ecNumber>
    </recommendedName>
    <alternativeName>
        <fullName evidence="6">tRNA m6A37 methyltransferase</fullName>
    </alternativeName>
</protein>
<keyword evidence="3 6" id="KW-0808">Transferase</keyword>
<reference evidence="8 9" key="1">
    <citation type="journal article" date="2016" name="Syst. Appl. Microbiol.">
        <title>Vibrio bivalvicida sp. nov., a novel larval pathogen for bivalve molluscs reared in a hatchery.</title>
        <authorList>
            <person name="Dubert J."/>
            <person name="Romalde J.L."/>
            <person name="Prado S."/>
            <person name="Barja J.L."/>
        </authorList>
    </citation>
    <scope>NUCLEOTIDE SEQUENCE [LARGE SCALE GENOMIC DNA]</scope>
    <source>
        <strain evidence="8 9">605</strain>
    </source>
</reference>
<gene>
    <name evidence="8" type="ORF">APB76_01610</name>
</gene>
<dbReference type="PANTHER" id="PTHR47739:SF1">
    <property type="entry name" value="TRNA1(VAL) (ADENINE(37)-N6)-METHYLTRANSFERASE"/>
    <property type="match status" value="1"/>
</dbReference>
<evidence type="ECO:0000313" key="8">
    <source>
        <dbReference type="EMBL" id="OAJ96013.1"/>
    </source>
</evidence>
<dbReference type="RefSeq" id="WP_054962741.1">
    <property type="nucleotide sequence ID" value="NZ_LLEI02000013.1"/>
</dbReference>
<dbReference type="PRINTS" id="PR00507">
    <property type="entry name" value="N12N6MTFRASE"/>
</dbReference>
<comment type="similarity">
    <text evidence="6">Belongs to the methyltransferase superfamily. tRNA (adenine-N(6)-)-methyltransferase family.</text>
</comment>
<evidence type="ECO:0000256" key="6">
    <source>
        <dbReference type="HAMAP-Rule" id="MF_01872"/>
    </source>
</evidence>